<gene>
    <name evidence="2" type="ORF">FH969_09920</name>
</gene>
<dbReference type="Pfam" id="PF09438">
    <property type="entry name" value="DUF2017"/>
    <property type="match status" value="1"/>
</dbReference>
<protein>
    <submittedName>
        <fullName evidence="2">DUF2017 family protein</fullName>
    </submittedName>
</protein>
<dbReference type="AlphaFoldDB" id="A0A5C5BA55"/>
<reference evidence="2 3" key="1">
    <citation type="submission" date="2019-06" db="EMBL/GenBank/DDBJ databases">
        <title>Draft genome sequence of Miniimonas arenae KCTC 19750T isolated from sea sand.</title>
        <authorList>
            <person name="Park S.-J."/>
        </authorList>
    </citation>
    <scope>NUCLEOTIDE SEQUENCE [LARGE SCALE GENOMIC DNA]</scope>
    <source>
        <strain evidence="2 3">KCTC 19750</strain>
    </source>
</reference>
<dbReference type="Proteomes" id="UP000313849">
    <property type="component" value="Unassembled WGS sequence"/>
</dbReference>
<keyword evidence="3" id="KW-1185">Reference proteome</keyword>
<dbReference type="RefSeq" id="WP_108719493.1">
    <property type="nucleotide sequence ID" value="NZ_VENP01000035.1"/>
</dbReference>
<dbReference type="OrthoDB" id="3268479at2"/>
<organism evidence="2 3">
    <name type="scientific">Miniimonas arenae</name>
    <dbReference type="NCBI Taxonomy" id="676201"/>
    <lineage>
        <taxon>Bacteria</taxon>
        <taxon>Bacillati</taxon>
        <taxon>Actinomycetota</taxon>
        <taxon>Actinomycetes</taxon>
        <taxon>Micrococcales</taxon>
        <taxon>Beutenbergiaceae</taxon>
        <taxon>Miniimonas</taxon>
    </lineage>
</organism>
<accession>A0A5C5BA55</accession>
<dbReference type="InterPro" id="IPR018561">
    <property type="entry name" value="AosR"/>
</dbReference>
<comment type="caution">
    <text evidence="2">The sequence shown here is derived from an EMBL/GenBank/DDBJ whole genome shotgun (WGS) entry which is preliminary data.</text>
</comment>
<proteinExistence type="predicted"/>
<name>A0A5C5BA55_9MICO</name>
<sequence>MHAFRRTRRGYLTRLDATERAIVGRVVADVATLLGWDVTEPYAPDDAEPDGRRGSRGEGTSSHPDVNLPDVDWGAVGLGGDEDEEDPRAPLDPALARLLPPASEDDDIAGEVRRLTEESIRSAKGERLRRVWWDLQGEPGRLLVAPEEAMTWAGALTDVRLVLAQRLGVEDAEDSQALEQVAIADADEATRALATLYLALSWLQESLVEAMLGELPEGGAEGLDPLG</sequence>
<evidence type="ECO:0000256" key="1">
    <source>
        <dbReference type="SAM" id="MobiDB-lite"/>
    </source>
</evidence>
<dbReference type="EMBL" id="VENP01000035">
    <property type="protein sequence ID" value="TNU73710.1"/>
    <property type="molecule type" value="Genomic_DNA"/>
</dbReference>
<evidence type="ECO:0000313" key="2">
    <source>
        <dbReference type="EMBL" id="TNU73710.1"/>
    </source>
</evidence>
<feature type="region of interest" description="Disordered" evidence="1">
    <location>
        <begin position="40"/>
        <end position="90"/>
    </location>
</feature>
<evidence type="ECO:0000313" key="3">
    <source>
        <dbReference type="Proteomes" id="UP000313849"/>
    </source>
</evidence>